<dbReference type="Gene3D" id="1.20.1260.60">
    <property type="entry name" value="Vacuolar protein sorting-associated protein Ist1"/>
    <property type="match status" value="1"/>
</dbReference>
<dbReference type="PANTHER" id="PTHR12161:SF14">
    <property type="entry name" value="REGULATOR OF VPS4 ACTIVITY IN THE MVB PATHWAY PROTEIN"/>
    <property type="match status" value="1"/>
</dbReference>
<reference evidence="2 3" key="1">
    <citation type="journal article" date="2021" name="BMC Genomics">
        <title>Datura genome reveals duplications of psychoactive alkaloid biosynthetic genes and high mutation rate following tissue culture.</title>
        <authorList>
            <person name="Rajewski A."/>
            <person name="Carter-House D."/>
            <person name="Stajich J."/>
            <person name="Litt A."/>
        </authorList>
    </citation>
    <scope>NUCLEOTIDE SEQUENCE [LARGE SCALE GENOMIC DNA]</scope>
    <source>
        <strain evidence="2">AR-01</strain>
    </source>
</reference>
<accession>A0ABS8T870</accession>
<keyword evidence="3" id="KW-1185">Reference proteome</keyword>
<proteinExistence type="inferred from homology"/>
<sequence length="122" mass="14107">MLDGILTRGFSSKCKSLIKATRTRIEVVRRRAEAKQRFLKEDLAKLLDNGLDINAYGRTEEFLLGKNLLSCYYFVEQSCEYIVKQLSYMQKLRSALGAPNEMSFLTRQSNDSPYIVFFLGLY</sequence>
<protein>
    <submittedName>
        <fullName evidence="2">Uncharacterized protein</fullName>
    </submittedName>
</protein>
<organism evidence="2 3">
    <name type="scientific">Datura stramonium</name>
    <name type="common">Jimsonweed</name>
    <name type="synonym">Common thornapple</name>
    <dbReference type="NCBI Taxonomy" id="4076"/>
    <lineage>
        <taxon>Eukaryota</taxon>
        <taxon>Viridiplantae</taxon>
        <taxon>Streptophyta</taxon>
        <taxon>Embryophyta</taxon>
        <taxon>Tracheophyta</taxon>
        <taxon>Spermatophyta</taxon>
        <taxon>Magnoliopsida</taxon>
        <taxon>eudicotyledons</taxon>
        <taxon>Gunneridae</taxon>
        <taxon>Pentapetalae</taxon>
        <taxon>asterids</taxon>
        <taxon>lamiids</taxon>
        <taxon>Solanales</taxon>
        <taxon>Solanaceae</taxon>
        <taxon>Solanoideae</taxon>
        <taxon>Datureae</taxon>
        <taxon>Datura</taxon>
    </lineage>
</organism>
<dbReference type="InterPro" id="IPR005061">
    <property type="entry name" value="Ist1"/>
</dbReference>
<dbReference type="InterPro" id="IPR042277">
    <property type="entry name" value="IST1-like"/>
</dbReference>
<evidence type="ECO:0000256" key="1">
    <source>
        <dbReference type="ARBA" id="ARBA00005536"/>
    </source>
</evidence>
<comment type="similarity">
    <text evidence="1">Belongs to the IST1 family.</text>
</comment>
<dbReference type="PANTHER" id="PTHR12161">
    <property type="entry name" value="IST1 FAMILY MEMBER"/>
    <property type="match status" value="1"/>
</dbReference>
<dbReference type="EMBL" id="JACEIK010001176">
    <property type="protein sequence ID" value="MCD7466817.1"/>
    <property type="molecule type" value="Genomic_DNA"/>
</dbReference>
<name>A0ABS8T870_DATST</name>
<dbReference type="Proteomes" id="UP000823775">
    <property type="component" value="Unassembled WGS sequence"/>
</dbReference>
<gene>
    <name evidence="2" type="ORF">HAX54_003848</name>
</gene>
<evidence type="ECO:0000313" key="3">
    <source>
        <dbReference type="Proteomes" id="UP000823775"/>
    </source>
</evidence>
<dbReference type="Pfam" id="PF03398">
    <property type="entry name" value="Ist1"/>
    <property type="match status" value="1"/>
</dbReference>
<comment type="caution">
    <text evidence="2">The sequence shown here is derived from an EMBL/GenBank/DDBJ whole genome shotgun (WGS) entry which is preliminary data.</text>
</comment>
<evidence type="ECO:0000313" key="2">
    <source>
        <dbReference type="EMBL" id="MCD7466817.1"/>
    </source>
</evidence>